<evidence type="ECO:0000256" key="5">
    <source>
        <dbReference type="SAM" id="MobiDB-lite"/>
    </source>
</evidence>
<feature type="compositionally biased region" description="Pro residues" evidence="5">
    <location>
        <begin position="458"/>
        <end position="467"/>
    </location>
</feature>
<feature type="compositionally biased region" description="Low complexity" evidence="5">
    <location>
        <begin position="633"/>
        <end position="648"/>
    </location>
</feature>
<dbReference type="InParanoid" id="A0A1Y2G1E3"/>
<feature type="compositionally biased region" description="Pro residues" evidence="5">
    <location>
        <begin position="907"/>
        <end position="917"/>
    </location>
</feature>
<sequence length="1033" mass="109266">MFNRGGAVAHQLPLEHPQLHPGQQGGPPTPQRQQLVQAYPPGQHVQQQQRQGPPVHQQHPQYTYASHPPPPPGAQHATPRGEFAPTQAIQQGYNSVEQAISQSLPPGSLPRQAPAPQQQRFLQHQPSPSSAPPPHQRQYSHPAQPSTSHLPYQQQQPQYEYVDNGMILDREGRVLIPGGGAEPSRPPPAQGGGIERGRQQQMRREEEGYEYDARIHGQPAPPPGHPQHQQQVHLQHAATLPPEPDHRVLFHSYILDYLQKNGYHRAAHAFLRDVPDTPIQPLQPGQVHPASTASGKGKGRAQPQEEDGSGAAPSRRGGAEGDLDLSSPNGPSKTDDSPRDGPLSAGAGNGGESTTSTNSSMTHFGFNSNGGGAAGAGELDSPMFDPRSLPNAAVQIETPQGFLYEWWNVFWDVFRAKAGKGGTISARSFVEASQQAVDLGLRRNLGATQIYQRAVRPGQPPSPPRGVAPPYRGPGEPGYGPPPPQQRMAPGQGGPPPPQGPPYRQATQQSQVLRAQEAAHAAAQQAQAMRANGTASAAGRQAVLARRGAMSPTPLQNLPPGNQGPQAQAVHDQALQRQRQYASQQEQVHRQQQAAAQAQLGVKMQQQQQQAQAAAAMAHAQAAQMANSRRTPGPHQQGQQPLQSRPPSNQGSPFNQEGYPPSPAKRFQMVNGGPEMQQQQPQSNAGSPYQNGVAYSSPSQQVDAYGNFRQGPPNGISQAQALSYALGDPVREQHARMSSNNAYGQSPNAGSPAYAQQAYSNGQTPHSTSRPPSSAPTPQQMDAASVVMEQQQQQQATRQAQQDGSMAPPPPNANGTNGRPMVNRSQSQATLNGGGPSSAAGTPQAATPGGADFASPGLQPPTPGKQNALSPGAASASKRKRESKDMRETKKRAVSTRERSNSAASPAPAPTPSPSTNPVPLAESNPLPSGLPDSFTQSPAAMFDPTALDSHDPILLSMPNGDLSVGGSGFGGDVGGSGVMSQEQVDALFNSSMGSGSAVPDNGSFDFDQFFNTGYGVDSTSFNLDTETFDLTV</sequence>
<dbReference type="PANTHER" id="PTHR45093">
    <property type="entry name" value="TRANSCRIPTION ACTIVATOR MSS11"/>
    <property type="match status" value="1"/>
</dbReference>
<keyword evidence="3" id="KW-0804">Transcription</keyword>
<feature type="region of interest" description="Disordered" evidence="5">
    <location>
        <begin position="452"/>
        <end position="521"/>
    </location>
</feature>
<feature type="compositionally biased region" description="Low complexity" evidence="5">
    <location>
        <begin position="613"/>
        <end position="626"/>
    </location>
</feature>
<gene>
    <name evidence="6" type="ORF">BCR35DRAFT_349622</name>
</gene>
<accession>A0A1Y2G1E3</accession>
<feature type="compositionally biased region" description="Polar residues" evidence="5">
    <location>
        <begin position="553"/>
        <end position="566"/>
    </location>
</feature>
<dbReference type="STRING" id="106004.A0A1Y2G1E3"/>
<dbReference type="SMART" id="SM00667">
    <property type="entry name" value="LisH"/>
    <property type="match status" value="1"/>
</dbReference>
<feature type="compositionally biased region" description="Polar residues" evidence="5">
    <location>
        <begin position="676"/>
        <end position="702"/>
    </location>
</feature>
<dbReference type="EMBL" id="MCGR01000003">
    <property type="protein sequence ID" value="ORY90675.1"/>
    <property type="molecule type" value="Genomic_DNA"/>
</dbReference>
<comment type="subcellular location">
    <subcellularLocation>
        <location evidence="1">Nucleus</location>
    </subcellularLocation>
</comment>
<dbReference type="GO" id="GO:0005634">
    <property type="term" value="C:nucleus"/>
    <property type="evidence" value="ECO:0007669"/>
    <property type="project" value="UniProtKB-SubCell"/>
</dbReference>
<keyword evidence="4" id="KW-0539">Nucleus</keyword>
<feature type="region of interest" description="Disordered" evidence="5">
    <location>
        <begin position="14"/>
        <end position="80"/>
    </location>
</feature>
<protein>
    <submittedName>
        <fullName evidence="6">Uncharacterized protein</fullName>
    </submittedName>
</protein>
<dbReference type="InterPro" id="IPR006594">
    <property type="entry name" value="LisH"/>
</dbReference>
<dbReference type="PROSITE" id="PS50896">
    <property type="entry name" value="LISH"/>
    <property type="match status" value="1"/>
</dbReference>
<feature type="region of interest" description="Disordered" evidence="5">
    <location>
        <begin position="174"/>
        <end position="200"/>
    </location>
</feature>
<comment type="caution">
    <text evidence="6">The sequence shown here is derived from an EMBL/GenBank/DDBJ whole genome shotgun (WGS) entry which is preliminary data.</text>
</comment>
<keyword evidence="7" id="KW-1185">Reference proteome</keyword>
<dbReference type="PANTHER" id="PTHR45093:SF2">
    <property type="entry name" value="LISH DOMAIN-CONTAINING PROTEIN"/>
    <property type="match status" value="1"/>
</dbReference>
<feature type="compositionally biased region" description="Low complexity" evidence="5">
    <location>
        <begin position="837"/>
        <end position="851"/>
    </location>
</feature>
<reference evidence="6 7" key="1">
    <citation type="submission" date="2016-07" db="EMBL/GenBank/DDBJ databases">
        <title>Pervasive Adenine N6-methylation of Active Genes in Fungi.</title>
        <authorList>
            <consortium name="DOE Joint Genome Institute"/>
            <person name="Mondo S.J."/>
            <person name="Dannebaum R.O."/>
            <person name="Kuo R.C."/>
            <person name="Labutti K."/>
            <person name="Haridas S."/>
            <person name="Kuo A."/>
            <person name="Salamov A."/>
            <person name="Ahrendt S.R."/>
            <person name="Lipzen A."/>
            <person name="Sullivan W."/>
            <person name="Andreopoulos W.B."/>
            <person name="Clum A."/>
            <person name="Lindquist E."/>
            <person name="Daum C."/>
            <person name="Ramamoorthy G.K."/>
            <person name="Gryganskyi A."/>
            <person name="Culley D."/>
            <person name="Magnuson J.K."/>
            <person name="James T.Y."/>
            <person name="O'Malley M.A."/>
            <person name="Stajich J.E."/>
            <person name="Spatafora J.W."/>
            <person name="Visel A."/>
            <person name="Grigoriev I.V."/>
        </authorList>
    </citation>
    <scope>NUCLEOTIDE SEQUENCE [LARGE SCALE GENOMIC DNA]</scope>
    <source>
        <strain evidence="6 7">62-1032</strain>
    </source>
</reference>
<dbReference type="OrthoDB" id="5600002at2759"/>
<evidence type="ECO:0000256" key="3">
    <source>
        <dbReference type="ARBA" id="ARBA00023163"/>
    </source>
</evidence>
<feature type="region of interest" description="Disordered" evidence="5">
    <location>
        <begin position="101"/>
        <end position="153"/>
    </location>
</feature>
<dbReference type="AlphaFoldDB" id="A0A1Y2G1E3"/>
<feature type="compositionally biased region" description="Low complexity" evidence="5">
    <location>
        <begin position="110"/>
        <end position="128"/>
    </location>
</feature>
<name>A0A1Y2G1E3_9BASI</name>
<keyword evidence="2" id="KW-0805">Transcription regulation</keyword>
<feature type="region of interest" description="Disordered" evidence="5">
    <location>
        <begin position="551"/>
        <end position="572"/>
    </location>
</feature>
<feature type="compositionally biased region" description="Low complexity" evidence="5">
    <location>
        <begin position="763"/>
        <end position="780"/>
    </location>
</feature>
<dbReference type="Proteomes" id="UP000193467">
    <property type="component" value="Unassembled WGS sequence"/>
</dbReference>
<proteinExistence type="predicted"/>
<feature type="compositionally biased region" description="Low complexity" evidence="5">
    <location>
        <begin position="352"/>
        <end position="362"/>
    </location>
</feature>
<evidence type="ECO:0000313" key="6">
    <source>
        <dbReference type="EMBL" id="ORY90675.1"/>
    </source>
</evidence>
<dbReference type="Pfam" id="PF08513">
    <property type="entry name" value="LisH"/>
    <property type="match status" value="1"/>
</dbReference>
<feature type="compositionally biased region" description="Polar residues" evidence="5">
    <location>
        <begin position="137"/>
        <end position="150"/>
    </location>
</feature>
<evidence type="ECO:0000313" key="7">
    <source>
        <dbReference type="Proteomes" id="UP000193467"/>
    </source>
</evidence>
<feature type="compositionally biased region" description="Low complexity" evidence="5">
    <location>
        <begin position="790"/>
        <end position="802"/>
    </location>
</feature>
<evidence type="ECO:0000256" key="4">
    <source>
        <dbReference type="ARBA" id="ARBA00023242"/>
    </source>
</evidence>
<evidence type="ECO:0000256" key="1">
    <source>
        <dbReference type="ARBA" id="ARBA00004123"/>
    </source>
</evidence>
<evidence type="ECO:0000256" key="2">
    <source>
        <dbReference type="ARBA" id="ARBA00023015"/>
    </source>
</evidence>
<organism evidence="6 7">
    <name type="scientific">Leucosporidium creatinivorum</name>
    <dbReference type="NCBI Taxonomy" id="106004"/>
    <lineage>
        <taxon>Eukaryota</taxon>
        <taxon>Fungi</taxon>
        <taxon>Dikarya</taxon>
        <taxon>Basidiomycota</taxon>
        <taxon>Pucciniomycotina</taxon>
        <taxon>Microbotryomycetes</taxon>
        <taxon>Leucosporidiales</taxon>
        <taxon>Leucosporidium</taxon>
    </lineage>
</organism>
<feature type="region of interest" description="Disordered" evidence="5">
    <location>
        <begin position="275"/>
        <end position="382"/>
    </location>
</feature>
<feature type="compositionally biased region" description="Low complexity" evidence="5">
    <location>
        <begin position="40"/>
        <end position="66"/>
    </location>
</feature>
<feature type="compositionally biased region" description="Polar residues" evidence="5">
    <location>
        <begin position="736"/>
        <end position="749"/>
    </location>
</feature>
<feature type="region of interest" description="Disordered" evidence="5">
    <location>
        <begin position="613"/>
        <end position="944"/>
    </location>
</feature>